<dbReference type="InterPro" id="IPR002586">
    <property type="entry name" value="CobQ/CobB/MinD/ParA_Nub-bd_dom"/>
</dbReference>
<evidence type="ECO:0000259" key="1">
    <source>
        <dbReference type="Pfam" id="PF01656"/>
    </source>
</evidence>
<keyword evidence="3" id="KW-1185">Reference proteome</keyword>
<protein>
    <submittedName>
        <fullName evidence="2">Iron-sulfur cluster carrier protein</fullName>
    </submittedName>
</protein>
<dbReference type="AlphaFoldDB" id="A0A1Z4V2G7"/>
<dbReference type="KEGG" id="dcm:NIES806_18370"/>
<accession>A0A1Z4V2G7</accession>
<dbReference type="Gene3D" id="3.40.50.300">
    <property type="entry name" value="P-loop containing nucleotide triphosphate hydrolases"/>
    <property type="match status" value="1"/>
</dbReference>
<evidence type="ECO:0000313" key="2">
    <source>
        <dbReference type="EMBL" id="BAZ85633.1"/>
    </source>
</evidence>
<gene>
    <name evidence="2" type="ORF">NIES806_18370</name>
</gene>
<proteinExistence type="predicted"/>
<sequence length="207" mass="23367">MLKIVVNATKGGVGKTTVATNIALLLAQQNKRLWALDLAGRSRMGNFLKSIDYFANDRNKIDIRETEPLPDSFPGANNYDFLVADTDDYYKVPAAVVTKRGWRLIVPVVPEYDPIGLEDIVKETASLLNFGLLIDIVPKVRIIVNNRFPSDDYDQPYEKVSKLLQNYGIDEFLSPHWLPFVNLSPLDFTSDEIFSQSLRSVLAELDM</sequence>
<dbReference type="OrthoDB" id="454462at2"/>
<dbReference type="EMBL" id="AP018316">
    <property type="protein sequence ID" value="BAZ85633.1"/>
    <property type="molecule type" value="Genomic_DNA"/>
</dbReference>
<dbReference type="Pfam" id="PF01656">
    <property type="entry name" value="CbiA"/>
    <property type="match status" value="1"/>
</dbReference>
<name>A0A1Z4V2G7_9CYAN</name>
<organism evidence="2 3">
    <name type="scientific">Dolichospermum compactum NIES-806</name>
    <dbReference type="NCBI Taxonomy" id="1973481"/>
    <lineage>
        <taxon>Bacteria</taxon>
        <taxon>Bacillati</taxon>
        <taxon>Cyanobacteriota</taxon>
        <taxon>Cyanophyceae</taxon>
        <taxon>Nostocales</taxon>
        <taxon>Aphanizomenonaceae</taxon>
        <taxon>Dolichospermum</taxon>
        <taxon>Dolichospermum compactum</taxon>
    </lineage>
</organism>
<feature type="domain" description="CobQ/CobB/MinD/ParA nucleotide binding" evidence="1">
    <location>
        <begin position="4"/>
        <end position="165"/>
    </location>
</feature>
<evidence type="ECO:0000313" key="3">
    <source>
        <dbReference type="Proteomes" id="UP000218702"/>
    </source>
</evidence>
<dbReference type="SUPFAM" id="SSF52540">
    <property type="entry name" value="P-loop containing nucleoside triphosphate hydrolases"/>
    <property type="match status" value="1"/>
</dbReference>
<dbReference type="InterPro" id="IPR027417">
    <property type="entry name" value="P-loop_NTPase"/>
</dbReference>
<dbReference type="Proteomes" id="UP000218702">
    <property type="component" value="Chromosome"/>
</dbReference>
<reference evidence="2 3" key="1">
    <citation type="submission" date="2017-06" db="EMBL/GenBank/DDBJ databases">
        <title>Genome sequencing of cyanobaciteial culture collection at National Institute for Environmental Studies (NIES).</title>
        <authorList>
            <person name="Hirose Y."/>
            <person name="Shimura Y."/>
            <person name="Fujisawa T."/>
            <person name="Nakamura Y."/>
            <person name="Kawachi M."/>
        </authorList>
    </citation>
    <scope>NUCLEOTIDE SEQUENCE [LARGE SCALE GENOMIC DNA]</scope>
    <source>
        <strain evidence="2 3">NIES-806</strain>
    </source>
</reference>
<dbReference type="RefSeq" id="WP_157749943.1">
    <property type="nucleotide sequence ID" value="NZ_AP018316.1"/>
</dbReference>